<name>A0A9X5B3Z5_9GAMM</name>
<dbReference type="Proteomes" id="UP000460751">
    <property type="component" value="Unassembled WGS sequence"/>
</dbReference>
<keyword evidence="2" id="KW-1185">Reference proteome</keyword>
<dbReference type="EMBL" id="WMEX01000002">
    <property type="protein sequence ID" value="MYL25945.1"/>
    <property type="molecule type" value="Genomic_DNA"/>
</dbReference>
<sequence length="145" mass="16142">MLAEGVDNRTVAGDYLLCASVAALNQSEEAGGIQYSPESYGKQLMDRLDLRCFPSSLGPRVTDKQYTLADLESEAVHHSRYRVGFDSKNWHFALEVVAATDLNDNGQDDWLLWLVDEAKTGNYRNYDLLVAYDVEGSGSIQAEPF</sequence>
<evidence type="ECO:0000313" key="2">
    <source>
        <dbReference type="Proteomes" id="UP000460751"/>
    </source>
</evidence>
<dbReference type="OrthoDB" id="7061818at2"/>
<proteinExistence type="predicted"/>
<accession>A0A9X5B3Z5</accession>
<organism evidence="1 2">
    <name type="scientific">Vreelandella halophila</name>
    <dbReference type="NCBI Taxonomy" id="86177"/>
    <lineage>
        <taxon>Bacteria</taxon>
        <taxon>Pseudomonadati</taxon>
        <taxon>Pseudomonadota</taxon>
        <taxon>Gammaproteobacteria</taxon>
        <taxon>Oceanospirillales</taxon>
        <taxon>Halomonadaceae</taxon>
        <taxon>Vreelandella</taxon>
    </lineage>
</organism>
<reference evidence="1 2" key="1">
    <citation type="submission" date="2019-11" db="EMBL/GenBank/DDBJ databases">
        <title>Genome sequences of 17 halophilic strains isolated from different environments.</title>
        <authorList>
            <person name="Furrow R.E."/>
        </authorList>
    </citation>
    <scope>NUCLEOTIDE SEQUENCE [LARGE SCALE GENOMIC DNA]</scope>
    <source>
        <strain evidence="1 2">22507_15_FS</strain>
    </source>
</reference>
<dbReference type="AlphaFoldDB" id="A0A9X5B3Z5"/>
<protein>
    <submittedName>
        <fullName evidence="1">Uncharacterized protein</fullName>
    </submittedName>
</protein>
<dbReference type="RefSeq" id="WP_160898204.1">
    <property type="nucleotide sequence ID" value="NZ_WMEX01000002.1"/>
</dbReference>
<gene>
    <name evidence="1" type="ORF">GLW01_03970</name>
</gene>
<evidence type="ECO:0000313" key="1">
    <source>
        <dbReference type="EMBL" id="MYL25945.1"/>
    </source>
</evidence>
<comment type="caution">
    <text evidence="1">The sequence shown here is derived from an EMBL/GenBank/DDBJ whole genome shotgun (WGS) entry which is preliminary data.</text>
</comment>